<dbReference type="AlphaFoldDB" id="A0A840S5F0"/>
<organism evidence="7 8">
    <name type="scientific">Inhella inkyongensis</name>
    <dbReference type="NCBI Taxonomy" id="392593"/>
    <lineage>
        <taxon>Bacteria</taxon>
        <taxon>Pseudomonadati</taxon>
        <taxon>Pseudomonadota</taxon>
        <taxon>Betaproteobacteria</taxon>
        <taxon>Burkholderiales</taxon>
        <taxon>Sphaerotilaceae</taxon>
        <taxon>Inhella</taxon>
    </lineage>
</organism>
<feature type="transmembrane region" description="Helical" evidence="5">
    <location>
        <begin position="42"/>
        <end position="60"/>
    </location>
</feature>
<dbReference type="EMBL" id="JACHHO010000005">
    <property type="protein sequence ID" value="MBB5205615.1"/>
    <property type="molecule type" value="Genomic_DNA"/>
</dbReference>
<feature type="transmembrane region" description="Helical" evidence="5">
    <location>
        <begin position="67"/>
        <end position="83"/>
    </location>
</feature>
<evidence type="ECO:0000256" key="4">
    <source>
        <dbReference type="ARBA" id="ARBA00023136"/>
    </source>
</evidence>
<dbReference type="Proteomes" id="UP000554837">
    <property type="component" value="Unassembled WGS sequence"/>
</dbReference>
<evidence type="ECO:0000256" key="5">
    <source>
        <dbReference type="SAM" id="Phobius"/>
    </source>
</evidence>
<evidence type="ECO:0000256" key="3">
    <source>
        <dbReference type="ARBA" id="ARBA00022989"/>
    </source>
</evidence>
<dbReference type="GO" id="GO:0008324">
    <property type="term" value="F:monoatomic cation transmembrane transporter activity"/>
    <property type="evidence" value="ECO:0007669"/>
    <property type="project" value="InterPro"/>
</dbReference>
<feature type="transmembrane region" description="Helical" evidence="5">
    <location>
        <begin position="135"/>
        <end position="152"/>
    </location>
</feature>
<dbReference type="RefSeq" id="WP_259372915.1">
    <property type="nucleotide sequence ID" value="NZ_JACHHO010000005.1"/>
</dbReference>
<dbReference type="InterPro" id="IPR058533">
    <property type="entry name" value="Cation_efflux_TM"/>
</dbReference>
<evidence type="ECO:0000256" key="1">
    <source>
        <dbReference type="ARBA" id="ARBA00004141"/>
    </source>
</evidence>
<evidence type="ECO:0000256" key="2">
    <source>
        <dbReference type="ARBA" id="ARBA00022692"/>
    </source>
</evidence>
<evidence type="ECO:0000313" key="7">
    <source>
        <dbReference type="EMBL" id="MBB5205615.1"/>
    </source>
</evidence>
<keyword evidence="2 5" id="KW-0812">Transmembrane</keyword>
<comment type="subcellular location">
    <subcellularLocation>
        <location evidence="1">Membrane</location>
        <topology evidence="1">Multi-pass membrane protein</topology>
    </subcellularLocation>
</comment>
<evidence type="ECO:0000313" key="8">
    <source>
        <dbReference type="Proteomes" id="UP000554837"/>
    </source>
</evidence>
<dbReference type="GO" id="GO:0016020">
    <property type="term" value="C:membrane"/>
    <property type="evidence" value="ECO:0007669"/>
    <property type="project" value="UniProtKB-SubCell"/>
</dbReference>
<comment type="caution">
    <text evidence="7">The sequence shown here is derived from an EMBL/GenBank/DDBJ whole genome shotgun (WGS) entry which is preliminary data.</text>
</comment>
<keyword evidence="8" id="KW-1185">Reference proteome</keyword>
<dbReference type="SUPFAM" id="SSF161111">
    <property type="entry name" value="Cation efflux protein transmembrane domain-like"/>
    <property type="match status" value="1"/>
</dbReference>
<accession>A0A840S5F0</accession>
<feature type="transmembrane region" description="Helical" evidence="5">
    <location>
        <begin position="158"/>
        <end position="176"/>
    </location>
</feature>
<evidence type="ECO:0000259" key="6">
    <source>
        <dbReference type="Pfam" id="PF01545"/>
    </source>
</evidence>
<feature type="transmembrane region" description="Helical" evidence="5">
    <location>
        <begin position="95"/>
        <end position="115"/>
    </location>
</feature>
<proteinExistence type="predicted"/>
<feature type="domain" description="Cation efflux protein transmembrane" evidence="6">
    <location>
        <begin position="5"/>
        <end position="179"/>
    </location>
</feature>
<dbReference type="InterPro" id="IPR027469">
    <property type="entry name" value="Cation_efflux_TMD_sf"/>
</dbReference>
<dbReference type="Gene3D" id="1.20.1510.10">
    <property type="entry name" value="Cation efflux protein transmembrane domain"/>
    <property type="match status" value="1"/>
</dbReference>
<name>A0A840S5F0_9BURK</name>
<keyword evidence="4 5" id="KW-0472">Membrane</keyword>
<dbReference type="Pfam" id="PF01545">
    <property type="entry name" value="Cation_efflux"/>
    <property type="match status" value="1"/>
</dbReference>
<gene>
    <name evidence="7" type="ORF">HNQ51_002942</name>
</gene>
<reference evidence="7 8" key="1">
    <citation type="submission" date="2020-08" db="EMBL/GenBank/DDBJ databases">
        <title>Genomic Encyclopedia of Type Strains, Phase IV (KMG-IV): sequencing the most valuable type-strain genomes for metagenomic binning, comparative biology and taxonomic classification.</title>
        <authorList>
            <person name="Goeker M."/>
        </authorList>
    </citation>
    <scope>NUCLEOTIDE SEQUENCE [LARGE SCALE GENOMIC DNA]</scope>
    <source>
        <strain evidence="7 8">DSM 23958</strain>
    </source>
</reference>
<keyword evidence="3 5" id="KW-1133">Transmembrane helix</keyword>
<protein>
    <submittedName>
        <fullName evidence="7">Co/Zn/Cd efflux system component</fullName>
    </submittedName>
</protein>
<sequence>MRRALWFALLVNGAMFGVEILAGLQAASLSLWADAIDFLGDTLSYAMTLAVLGAGLAARLRVARIKALMMGGLGVAVLAQALWRLGAGAVPDAPVMGAVGLAALLANLGVAWVLYRYREGDANLQSVWLCSRNDAIGNLAVLAAAAGVFGTGTAWPDLLVSALMAGLGLQAAVAVWRRTAQEQAQEPSHAH</sequence>